<feature type="compositionally biased region" description="Acidic residues" evidence="1">
    <location>
        <begin position="464"/>
        <end position="480"/>
    </location>
</feature>
<feature type="compositionally biased region" description="Low complexity" evidence="1">
    <location>
        <begin position="344"/>
        <end position="355"/>
    </location>
</feature>
<feature type="region of interest" description="Disordered" evidence="1">
    <location>
        <begin position="1"/>
        <end position="92"/>
    </location>
</feature>
<comment type="caution">
    <text evidence="2">The sequence shown here is derived from an EMBL/GenBank/DDBJ whole genome shotgun (WGS) entry which is preliminary data.</text>
</comment>
<dbReference type="Proteomes" id="UP000244722">
    <property type="component" value="Unassembled WGS sequence"/>
</dbReference>
<sequence>MGIPLWSSPPKGLDANSASSRTNTQHNPNLGSAAASQEPLFSSSSSSTSSSASSASLLNVPTAQQRSNSNNSSNGSSNGSNSSTDNRSWPDIGDGLGLLTLGEFLRETAPGDDSGGQLNGILRLRRRTVAAEYNNGNDRSRTGDFLFVPAPLPPPPPPPPPANWNYSGLGNLFDHTPAGRARILSTMGSSAIGGSRGTGGSSSSGAGGASTASAPPAGSSASTANASAASMSAAAIARDQTTFASLVDQIRRIGELQDFVLSSADEGNNPENPDRTAAEGEARIASALGNSESRLRAMQTSIDLLASEFQLLRNTRRELRRRLLIALRPHVQVEEEALETLQNSSGATGSSRGTRPVPAIPVTQPTSPSPRGHSGRREPRTLMNQRFRRSRAEGRLPDPSDDEADTYEYPPVFTNLTSPVGHTGRRRDTALARNPGFRLGQENPLWTQTSDIDIQRQEAATDGAETEVAEQTEREEEGESDYTIPSTEARDRMLFDIVMRMQIESLQGGGLPGL</sequence>
<gene>
    <name evidence="2" type="ORF">B9Z19DRAFT_1064216</name>
</gene>
<reference evidence="2 3" key="1">
    <citation type="submission" date="2017-04" db="EMBL/GenBank/DDBJ databases">
        <title>Draft genome sequence of Tuber borchii Vittad., a whitish edible truffle.</title>
        <authorList>
            <consortium name="DOE Joint Genome Institute"/>
            <person name="Murat C."/>
            <person name="Kuo A."/>
            <person name="Barry K.W."/>
            <person name="Clum A."/>
            <person name="Dockter R.B."/>
            <person name="Fauchery L."/>
            <person name="Iotti M."/>
            <person name="Kohler A."/>
            <person name="Labutti K."/>
            <person name="Lindquist E.A."/>
            <person name="Lipzen A."/>
            <person name="Ohm R.A."/>
            <person name="Wang M."/>
            <person name="Grigoriev I.V."/>
            <person name="Zambonelli A."/>
            <person name="Martin F.M."/>
        </authorList>
    </citation>
    <scope>NUCLEOTIDE SEQUENCE [LARGE SCALE GENOMIC DNA]</scope>
    <source>
        <strain evidence="2 3">Tbo3840</strain>
    </source>
</reference>
<dbReference type="OrthoDB" id="5382906at2759"/>
<organism evidence="2 3">
    <name type="scientific">Tuber borchii</name>
    <name type="common">White truffle</name>
    <dbReference type="NCBI Taxonomy" id="42251"/>
    <lineage>
        <taxon>Eukaryota</taxon>
        <taxon>Fungi</taxon>
        <taxon>Dikarya</taxon>
        <taxon>Ascomycota</taxon>
        <taxon>Pezizomycotina</taxon>
        <taxon>Pezizomycetes</taxon>
        <taxon>Pezizales</taxon>
        <taxon>Tuberaceae</taxon>
        <taxon>Tuber</taxon>
    </lineage>
</organism>
<proteinExistence type="predicted"/>
<feature type="compositionally biased region" description="Low complexity" evidence="1">
    <location>
        <begin position="42"/>
        <end position="56"/>
    </location>
</feature>
<feature type="compositionally biased region" description="Low complexity" evidence="1">
    <location>
        <begin position="209"/>
        <end position="223"/>
    </location>
</feature>
<feature type="region of interest" description="Disordered" evidence="1">
    <location>
        <begin position="457"/>
        <end position="488"/>
    </location>
</feature>
<feature type="region of interest" description="Disordered" evidence="1">
    <location>
        <begin position="338"/>
        <end position="425"/>
    </location>
</feature>
<name>A0A2T6ZVL5_TUBBO</name>
<feature type="compositionally biased region" description="Polar residues" evidence="1">
    <location>
        <begin position="16"/>
        <end position="30"/>
    </location>
</feature>
<feature type="region of interest" description="Disordered" evidence="1">
    <location>
        <begin position="188"/>
        <end position="223"/>
    </location>
</feature>
<feature type="compositionally biased region" description="Gly residues" evidence="1">
    <location>
        <begin position="194"/>
        <end position="208"/>
    </location>
</feature>
<evidence type="ECO:0000313" key="3">
    <source>
        <dbReference type="Proteomes" id="UP000244722"/>
    </source>
</evidence>
<feature type="compositionally biased region" description="Polar residues" evidence="1">
    <location>
        <begin position="57"/>
        <end position="66"/>
    </location>
</feature>
<protein>
    <submittedName>
        <fullName evidence="2">Uncharacterized protein</fullName>
    </submittedName>
</protein>
<dbReference type="AlphaFoldDB" id="A0A2T6ZVL5"/>
<dbReference type="EMBL" id="NESQ01000090">
    <property type="protein sequence ID" value="PUU79512.1"/>
    <property type="molecule type" value="Genomic_DNA"/>
</dbReference>
<feature type="compositionally biased region" description="Low complexity" evidence="1">
    <location>
        <begin position="67"/>
        <end position="83"/>
    </location>
</feature>
<evidence type="ECO:0000313" key="2">
    <source>
        <dbReference type="EMBL" id="PUU79512.1"/>
    </source>
</evidence>
<keyword evidence="3" id="KW-1185">Reference proteome</keyword>
<evidence type="ECO:0000256" key="1">
    <source>
        <dbReference type="SAM" id="MobiDB-lite"/>
    </source>
</evidence>
<accession>A0A2T6ZVL5</accession>